<proteinExistence type="predicted"/>
<gene>
    <name evidence="1" type="ORF">RXV79_11400</name>
</gene>
<name>A0ABZ0D0B8_9BURK</name>
<accession>A0ABZ0D0B8</accession>
<dbReference type="Proteomes" id="UP001303946">
    <property type="component" value="Chromosome"/>
</dbReference>
<evidence type="ECO:0000313" key="1">
    <source>
        <dbReference type="EMBL" id="WOB10639.1"/>
    </source>
</evidence>
<dbReference type="EMBL" id="CP136336">
    <property type="protein sequence ID" value="WOB10639.1"/>
    <property type="molecule type" value="Genomic_DNA"/>
</dbReference>
<organism evidence="1 2">
    <name type="scientific">Piscinibacter gummiphilus</name>
    <dbReference type="NCBI Taxonomy" id="946333"/>
    <lineage>
        <taxon>Bacteria</taxon>
        <taxon>Pseudomonadati</taxon>
        <taxon>Pseudomonadota</taxon>
        <taxon>Betaproteobacteria</taxon>
        <taxon>Burkholderiales</taxon>
        <taxon>Sphaerotilaceae</taxon>
        <taxon>Piscinibacter</taxon>
    </lineage>
</organism>
<keyword evidence="2" id="KW-1185">Reference proteome</keyword>
<protein>
    <submittedName>
        <fullName evidence="1">Uncharacterized protein</fullName>
    </submittedName>
</protein>
<sequence length="178" mass="19978">MIESHVHLAYAPRGAGLLYAVMWFAQRGDIYGWYVGMRDGVDECSYFMLPANDPHNGRDVLYRTLEDDVRGRWVAVNAQGQTDLAHSPVPQALCPELSRLQAQFVSGWLFFSGDPRSEAEARLLNDKGLPVRHVNIRAARLGKLTTGPVLWHYDAPGVEPGVLVRLSSLWPLDERVRP</sequence>
<dbReference type="RefSeq" id="WP_316703539.1">
    <property type="nucleotide sequence ID" value="NZ_CP136336.1"/>
</dbReference>
<evidence type="ECO:0000313" key="2">
    <source>
        <dbReference type="Proteomes" id="UP001303946"/>
    </source>
</evidence>
<reference evidence="1 2" key="1">
    <citation type="submission" date="2023-10" db="EMBL/GenBank/DDBJ databases">
        <title>Bacteria for the degradation of biodegradable plastic PBAT(Polybutylene adipate terephthalate).</title>
        <authorList>
            <person name="Weon H.-Y."/>
            <person name="Yeon J."/>
        </authorList>
    </citation>
    <scope>NUCLEOTIDE SEQUENCE [LARGE SCALE GENOMIC DNA]</scope>
    <source>
        <strain evidence="1 2">SBD 7-3</strain>
    </source>
</reference>